<gene>
    <name evidence="1" type="ORF">LTR77_008008</name>
</gene>
<dbReference type="EMBL" id="JAVRRT010000013">
    <property type="protein sequence ID" value="KAK5166465.1"/>
    <property type="molecule type" value="Genomic_DNA"/>
</dbReference>
<dbReference type="RefSeq" id="XP_064656347.1">
    <property type="nucleotide sequence ID" value="XM_064805242.1"/>
</dbReference>
<comment type="caution">
    <text evidence="1">The sequence shown here is derived from an EMBL/GenBank/DDBJ whole genome shotgun (WGS) entry which is preliminary data.</text>
</comment>
<dbReference type="Proteomes" id="UP001337655">
    <property type="component" value="Unassembled WGS sequence"/>
</dbReference>
<organism evidence="1 2">
    <name type="scientific">Saxophila tyrrhenica</name>
    <dbReference type="NCBI Taxonomy" id="1690608"/>
    <lineage>
        <taxon>Eukaryota</taxon>
        <taxon>Fungi</taxon>
        <taxon>Dikarya</taxon>
        <taxon>Ascomycota</taxon>
        <taxon>Pezizomycotina</taxon>
        <taxon>Dothideomycetes</taxon>
        <taxon>Dothideomycetidae</taxon>
        <taxon>Mycosphaerellales</taxon>
        <taxon>Extremaceae</taxon>
        <taxon>Saxophila</taxon>
    </lineage>
</organism>
<dbReference type="GeneID" id="89929342"/>
<accession>A0AAV9P3I2</accession>
<evidence type="ECO:0000313" key="2">
    <source>
        <dbReference type="Proteomes" id="UP001337655"/>
    </source>
</evidence>
<reference evidence="1 2" key="1">
    <citation type="submission" date="2023-08" db="EMBL/GenBank/DDBJ databases">
        <title>Black Yeasts Isolated from many extreme environments.</title>
        <authorList>
            <person name="Coleine C."/>
            <person name="Stajich J.E."/>
            <person name="Selbmann L."/>
        </authorList>
    </citation>
    <scope>NUCLEOTIDE SEQUENCE [LARGE SCALE GENOMIC DNA]</scope>
    <source>
        <strain evidence="1 2">CCFEE 5935</strain>
    </source>
</reference>
<proteinExistence type="predicted"/>
<sequence>MSAIAVLPEHLTALNVTQARSIVMDESMMYHIPAKKVACQAYSDEDGAWPIGDPFTIASPADFGPEPVPVAAVKCSVQQHVVRHQADNSVYPMPSNDKYKGISLHITTSPQGQNPPTVSPSPVELTKLTDLNGVHASAISLDEGVHPNVRLEDVQCQAFWDKDGRSPMGVAFTLEKGVVFGKNPVKVGSVLCWT</sequence>
<keyword evidence="2" id="KW-1185">Reference proteome</keyword>
<protein>
    <submittedName>
        <fullName evidence="1">Uncharacterized protein</fullName>
    </submittedName>
</protein>
<name>A0AAV9P3I2_9PEZI</name>
<evidence type="ECO:0000313" key="1">
    <source>
        <dbReference type="EMBL" id="KAK5166465.1"/>
    </source>
</evidence>
<dbReference type="AlphaFoldDB" id="A0AAV9P3I2"/>